<keyword evidence="1" id="KW-0805">Transcription regulation</keyword>
<dbReference type="InterPro" id="IPR016032">
    <property type="entry name" value="Sig_transdc_resp-reg_C-effctor"/>
</dbReference>
<protein>
    <recommendedName>
        <fullName evidence="4">OmpR/PhoB-type domain-containing protein</fullName>
    </recommendedName>
</protein>
<dbReference type="InterPro" id="IPR003018">
    <property type="entry name" value="GAF"/>
</dbReference>
<evidence type="ECO:0000256" key="2">
    <source>
        <dbReference type="ARBA" id="ARBA00023125"/>
    </source>
</evidence>
<evidence type="ECO:0000259" key="4">
    <source>
        <dbReference type="SMART" id="SM00862"/>
    </source>
</evidence>
<reference evidence="5 6" key="1">
    <citation type="submission" date="2020-08" db="EMBL/GenBank/DDBJ databases">
        <title>Genomic Encyclopedia of Type Strains, Phase IV (KMG-IV): sequencing the most valuable type-strain genomes for metagenomic binning, comparative biology and taxonomic classification.</title>
        <authorList>
            <person name="Goeker M."/>
        </authorList>
    </citation>
    <scope>NUCLEOTIDE SEQUENCE [LARGE SCALE GENOMIC DNA]</scope>
    <source>
        <strain evidence="5 6">DSM 45615</strain>
    </source>
</reference>
<dbReference type="Pfam" id="PF01590">
    <property type="entry name" value="GAF"/>
    <property type="match status" value="1"/>
</dbReference>
<feature type="domain" description="OmpR/PhoB-type" evidence="4">
    <location>
        <begin position="326"/>
        <end position="391"/>
    </location>
</feature>
<keyword evidence="3" id="KW-0804">Transcription</keyword>
<dbReference type="Gene3D" id="3.30.450.40">
    <property type="match status" value="1"/>
</dbReference>
<dbReference type="GO" id="GO:0003677">
    <property type="term" value="F:DNA binding"/>
    <property type="evidence" value="ECO:0007669"/>
    <property type="project" value="UniProtKB-KW"/>
</dbReference>
<name>A0A840P7M2_9ACTN</name>
<dbReference type="EMBL" id="JACHGN010000008">
    <property type="protein sequence ID" value="MBB5134596.1"/>
    <property type="molecule type" value="Genomic_DNA"/>
</dbReference>
<comment type="caution">
    <text evidence="5">The sequence shown here is derived from an EMBL/GenBank/DDBJ whole genome shotgun (WGS) entry which is preliminary data.</text>
</comment>
<dbReference type="GO" id="GO:0000160">
    <property type="term" value="P:phosphorelay signal transduction system"/>
    <property type="evidence" value="ECO:0007669"/>
    <property type="project" value="InterPro"/>
</dbReference>
<gene>
    <name evidence="5" type="ORF">HNP84_004328</name>
</gene>
<evidence type="ECO:0000256" key="1">
    <source>
        <dbReference type="ARBA" id="ARBA00023015"/>
    </source>
</evidence>
<keyword evidence="2" id="KW-0238">DNA-binding</keyword>
<dbReference type="Proteomes" id="UP000578449">
    <property type="component" value="Unassembled WGS sequence"/>
</dbReference>
<dbReference type="InterPro" id="IPR029016">
    <property type="entry name" value="GAF-like_dom_sf"/>
</dbReference>
<dbReference type="AlphaFoldDB" id="A0A840P7M2"/>
<dbReference type="Gene3D" id="1.10.10.10">
    <property type="entry name" value="Winged helix-like DNA-binding domain superfamily/Winged helix DNA-binding domain"/>
    <property type="match status" value="1"/>
</dbReference>
<organism evidence="5 6">
    <name type="scientific">Thermocatellispora tengchongensis</name>
    <dbReference type="NCBI Taxonomy" id="1073253"/>
    <lineage>
        <taxon>Bacteria</taxon>
        <taxon>Bacillati</taxon>
        <taxon>Actinomycetota</taxon>
        <taxon>Actinomycetes</taxon>
        <taxon>Streptosporangiales</taxon>
        <taxon>Streptosporangiaceae</taxon>
        <taxon>Thermocatellispora</taxon>
    </lineage>
</organism>
<sequence>MDAESAGTAQGGDLRSDPRAQYRLLRRVHEATLGGERPPAPVRPVIYESWQRSLAARVDPDDYRPPVVYEYDEVADVRSAHPLRAVVPLLRDLLVSIADESAHIMIVTDAEGTILWREGPAELCRRADPVGLFEGTRWAERTIGTNAMGTALALDSPVQIYSAEHLVRTYQTWTCAAAPIHDPDTGRTLGTIDISAQMHTLHPAVVSLVSASAQLAESHLRRWMEAHDERLRARNRPHLEGLRGEPGALITSSGRVIAAEPYGAWPERVALRPGAGRVLLDDGREAVVEPLPEGFLLRMPRQARPAREPVLSLSFLGERPRAVLDGRELPLTLRRAEVLALLALRPAGLTSEQLALQLYGDDGNPTTVRAEVHRLRAQLGEAAMRGKPYRLSVRVEADFLAVREALCAGDVRGAVAACAGPLLARSEAPAIRAEREQFVAALRSAVLEHRDDEALWAYAQSEPGDRDIEVYERLVSRLPAQDPRHSVASARLAWLLAEDEEEAVSARARPRRVPAARAARRR</sequence>
<dbReference type="SUPFAM" id="SSF46894">
    <property type="entry name" value="C-terminal effector domain of the bipartite response regulators"/>
    <property type="match status" value="1"/>
</dbReference>
<dbReference type="SMART" id="SM00862">
    <property type="entry name" value="Trans_reg_C"/>
    <property type="match status" value="1"/>
</dbReference>
<proteinExistence type="predicted"/>
<keyword evidence="6" id="KW-1185">Reference proteome</keyword>
<dbReference type="RefSeq" id="WP_185051476.1">
    <property type="nucleotide sequence ID" value="NZ_BAABIX010000007.1"/>
</dbReference>
<dbReference type="GO" id="GO:0006355">
    <property type="term" value="P:regulation of DNA-templated transcription"/>
    <property type="evidence" value="ECO:0007669"/>
    <property type="project" value="InterPro"/>
</dbReference>
<dbReference type="InterPro" id="IPR001867">
    <property type="entry name" value="OmpR/PhoB-type_DNA-bd"/>
</dbReference>
<evidence type="ECO:0000313" key="6">
    <source>
        <dbReference type="Proteomes" id="UP000578449"/>
    </source>
</evidence>
<dbReference type="InterPro" id="IPR036388">
    <property type="entry name" value="WH-like_DNA-bd_sf"/>
</dbReference>
<accession>A0A840P7M2</accession>
<evidence type="ECO:0000256" key="3">
    <source>
        <dbReference type="ARBA" id="ARBA00023163"/>
    </source>
</evidence>
<evidence type="ECO:0000313" key="5">
    <source>
        <dbReference type="EMBL" id="MBB5134596.1"/>
    </source>
</evidence>